<keyword evidence="7" id="KW-0003">3Fe-4S</keyword>
<name>A0A917X661_9ACTN</name>
<evidence type="ECO:0000256" key="1">
    <source>
        <dbReference type="ARBA" id="ARBA00001927"/>
    </source>
</evidence>
<dbReference type="InterPro" id="IPR051269">
    <property type="entry name" value="Fe-S_cluster_ET"/>
</dbReference>
<comment type="cofactor">
    <cofactor evidence="1">
        <name>[3Fe-4S] cluster</name>
        <dbReference type="ChEBI" id="CHEBI:21137"/>
    </cofactor>
</comment>
<comment type="caution">
    <text evidence="10">The sequence shown here is derived from an EMBL/GenBank/DDBJ whole genome shotgun (WGS) entry which is preliminary data.</text>
</comment>
<evidence type="ECO:0000256" key="6">
    <source>
        <dbReference type="ARBA" id="ARBA00023014"/>
    </source>
</evidence>
<proteinExistence type="predicted"/>
<feature type="domain" description="4Fe-4S ferredoxin-type" evidence="9">
    <location>
        <begin position="1"/>
        <end position="29"/>
    </location>
</feature>
<evidence type="ECO:0000259" key="9">
    <source>
        <dbReference type="PROSITE" id="PS51379"/>
    </source>
</evidence>
<keyword evidence="4 8" id="KW-0249">Electron transport</keyword>
<evidence type="ECO:0000256" key="8">
    <source>
        <dbReference type="RuleBase" id="RU368020"/>
    </source>
</evidence>
<reference evidence="10" key="2">
    <citation type="submission" date="2020-09" db="EMBL/GenBank/DDBJ databases">
        <authorList>
            <person name="Sun Q."/>
            <person name="Ohkuma M."/>
        </authorList>
    </citation>
    <scope>NUCLEOTIDE SEQUENCE</scope>
    <source>
        <strain evidence="10">JCM 19831</strain>
    </source>
</reference>
<keyword evidence="5 8" id="KW-0408">Iron</keyword>
<dbReference type="PROSITE" id="PS51379">
    <property type="entry name" value="4FE4S_FER_2"/>
    <property type="match status" value="1"/>
</dbReference>
<dbReference type="InterPro" id="IPR001080">
    <property type="entry name" value="3Fe4S_ferredoxin"/>
</dbReference>
<comment type="function">
    <text evidence="8">Ferredoxins are iron-sulfur proteins that transfer electrons in a wide variety of metabolic reactions.</text>
</comment>
<protein>
    <recommendedName>
        <fullName evidence="8">Ferredoxin</fullName>
    </recommendedName>
</protein>
<organism evidence="10 11">
    <name type="scientific">Dactylosporangium sucinum</name>
    <dbReference type="NCBI Taxonomy" id="1424081"/>
    <lineage>
        <taxon>Bacteria</taxon>
        <taxon>Bacillati</taxon>
        <taxon>Actinomycetota</taxon>
        <taxon>Actinomycetes</taxon>
        <taxon>Micromonosporales</taxon>
        <taxon>Micromonosporaceae</taxon>
        <taxon>Dactylosporangium</taxon>
    </lineage>
</organism>
<dbReference type="GO" id="GO:0051538">
    <property type="term" value="F:3 iron, 4 sulfur cluster binding"/>
    <property type="evidence" value="ECO:0007669"/>
    <property type="project" value="UniProtKB-KW"/>
</dbReference>
<dbReference type="GO" id="GO:0005506">
    <property type="term" value="F:iron ion binding"/>
    <property type="evidence" value="ECO:0007669"/>
    <property type="project" value="UniProtKB-UniRule"/>
</dbReference>
<sequence>MKVSIESDRCIASGGCVFACPEVFDQDDDGIVVLLDPTPGEELRQHVMDAIDACPAAVITVE</sequence>
<dbReference type="Proteomes" id="UP000642070">
    <property type="component" value="Unassembled WGS sequence"/>
</dbReference>
<dbReference type="Pfam" id="PF13370">
    <property type="entry name" value="Fer4_13"/>
    <property type="match status" value="1"/>
</dbReference>
<keyword evidence="3 8" id="KW-0479">Metal-binding</keyword>
<evidence type="ECO:0000256" key="3">
    <source>
        <dbReference type="ARBA" id="ARBA00022723"/>
    </source>
</evidence>
<dbReference type="RefSeq" id="WP_190256415.1">
    <property type="nucleotide sequence ID" value="NZ_BMPI01000072.1"/>
</dbReference>
<evidence type="ECO:0000256" key="4">
    <source>
        <dbReference type="ARBA" id="ARBA00022982"/>
    </source>
</evidence>
<evidence type="ECO:0000313" key="11">
    <source>
        <dbReference type="Proteomes" id="UP000642070"/>
    </source>
</evidence>
<evidence type="ECO:0000256" key="5">
    <source>
        <dbReference type="ARBA" id="ARBA00023004"/>
    </source>
</evidence>
<dbReference type="PRINTS" id="PR00352">
    <property type="entry name" value="3FE4SFRDOXIN"/>
</dbReference>
<evidence type="ECO:0000256" key="7">
    <source>
        <dbReference type="ARBA" id="ARBA00023291"/>
    </source>
</evidence>
<keyword evidence="2 8" id="KW-0813">Transport</keyword>
<dbReference type="SUPFAM" id="SSF54862">
    <property type="entry name" value="4Fe-4S ferredoxins"/>
    <property type="match status" value="1"/>
</dbReference>
<dbReference type="InterPro" id="IPR017896">
    <property type="entry name" value="4Fe4S_Fe-S-bd"/>
</dbReference>
<gene>
    <name evidence="10" type="ORF">GCM10007977_091990</name>
</gene>
<accession>A0A917X661</accession>
<dbReference type="AlphaFoldDB" id="A0A917X661"/>
<dbReference type="PANTHER" id="PTHR36923:SF3">
    <property type="entry name" value="FERREDOXIN"/>
    <property type="match status" value="1"/>
</dbReference>
<evidence type="ECO:0000313" key="10">
    <source>
        <dbReference type="EMBL" id="GGM76110.1"/>
    </source>
</evidence>
<dbReference type="Gene3D" id="3.30.70.20">
    <property type="match status" value="1"/>
</dbReference>
<dbReference type="GO" id="GO:0009055">
    <property type="term" value="F:electron transfer activity"/>
    <property type="evidence" value="ECO:0007669"/>
    <property type="project" value="UniProtKB-UniRule"/>
</dbReference>
<dbReference type="EMBL" id="BMPI01000072">
    <property type="protein sequence ID" value="GGM76110.1"/>
    <property type="molecule type" value="Genomic_DNA"/>
</dbReference>
<evidence type="ECO:0000256" key="2">
    <source>
        <dbReference type="ARBA" id="ARBA00022448"/>
    </source>
</evidence>
<keyword evidence="11" id="KW-1185">Reference proteome</keyword>
<dbReference type="PANTHER" id="PTHR36923">
    <property type="entry name" value="FERREDOXIN"/>
    <property type="match status" value="1"/>
</dbReference>
<keyword evidence="6 8" id="KW-0411">Iron-sulfur</keyword>
<reference evidence="10" key="1">
    <citation type="journal article" date="2014" name="Int. J. Syst. Evol. Microbiol.">
        <title>Complete genome sequence of Corynebacterium casei LMG S-19264T (=DSM 44701T), isolated from a smear-ripened cheese.</title>
        <authorList>
            <consortium name="US DOE Joint Genome Institute (JGI-PGF)"/>
            <person name="Walter F."/>
            <person name="Albersmeier A."/>
            <person name="Kalinowski J."/>
            <person name="Ruckert C."/>
        </authorList>
    </citation>
    <scope>NUCLEOTIDE SEQUENCE</scope>
    <source>
        <strain evidence="10">JCM 19831</strain>
    </source>
</reference>